<sequence>MQAAGCWMLDAGCWMLDAGCWMLDAGCWMLDAGDVWGWLAKNEEAGDRGTRLFKYSRASPSKQQEQARPRVVIANVPYHRVHGHRLFGLAGRQYFLCGTSRSFAD</sequence>
<organism evidence="2">
    <name type="scientific">Mytilinidion resinicola</name>
    <dbReference type="NCBI Taxonomy" id="574789"/>
    <lineage>
        <taxon>Eukaryota</taxon>
        <taxon>Fungi</taxon>
        <taxon>Dikarya</taxon>
        <taxon>Ascomycota</taxon>
        <taxon>Pezizomycotina</taxon>
        <taxon>Dothideomycetes</taxon>
        <taxon>Pleosporomycetidae</taxon>
        <taxon>Mytilinidiales</taxon>
        <taxon>Mytilinidiaceae</taxon>
        <taxon>Mytilinidion</taxon>
    </lineage>
</organism>
<evidence type="ECO:0000313" key="2">
    <source>
        <dbReference type="EMBL" id="KAF2810191.1"/>
    </source>
</evidence>
<dbReference type="OrthoDB" id="5425455at2759"/>
<protein>
    <submittedName>
        <fullName evidence="2 4">Uncharacterized protein</fullName>
    </submittedName>
</protein>
<dbReference type="Proteomes" id="UP000504636">
    <property type="component" value="Unplaced"/>
</dbReference>
<dbReference type="RefSeq" id="XP_033577155.1">
    <property type="nucleotide sequence ID" value="XM_033715498.1"/>
</dbReference>
<reference evidence="4" key="2">
    <citation type="submission" date="2020-04" db="EMBL/GenBank/DDBJ databases">
        <authorList>
            <consortium name="NCBI Genome Project"/>
        </authorList>
    </citation>
    <scope>NUCLEOTIDE SEQUENCE</scope>
    <source>
        <strain evidence="4">CBS 304.34</strain>
    </source>
</reference>
<dbReference type="AlphaFoldDB" id="A0A6A6YN73"/>
<dbReference type="GeneID" id="54456391"/>
<evidence type="ECO:0000313" key="3">
    <source>
        <dbReference type="Proteomes" id="UP000504636"/>
    </source>
</evidence>
<reference evidence="2 4" key="1">
    <citation type="journal article" date="2020" name="Stud. Mycol.">
        <title>101 Dothideomycetes genomes: a test case for predicting lifestyles and emergence of pathogens.</title>
        <authorList>
            <person name="Haridas S."/>
            <person name="Albert R."/>
            <person name="Binder M."/>
            <person name="Bloem J."/>
            <person name="Labutti K."/>
            <person name="Salamov A."/>
            <person name="Andreopoulos B."/>
            <person name="Baker S."/>
            <person name="Barry K."/>
            <person name="Bills G."/>
            <person name="Bluhm B."/>
            <person name="Cannon C."/>
            <person name="Castanera R."/>
            <person name="Culley D."/>
            <person name="Daum C."/>
            <person name="Ezra D."/>
            <person name="Gonzalez J."/>
            <person name="Henrissat B."/>
            <person name="Kuo A."/>
            <person name="Liang C."/>
            <person name="Lipzen A."/>
            <person name="Lutzoni F."/>
            <person name="Magnuson J."/>
            <person name="Mondo S."/>
            <person name="Nolan M."/>
            <person name="Ohm R."/>
            <person name="Pangilinan J."/>
            <person name="Park H.-J."/>
            <person name="Ramirez L."/>
            <person name="Alfaro M."/>
            <person name="Sun H."/>
            <person name="Tritt A."/>
            <person name="Yoshinaga Y."/>
            <person name="Zwiers L.-H."/>
            <person name="Turgeon B."/>
            <person name="Goodwin S."/>
            <person name="Spatafora J."/>
            <person name="Crous P."/>
            <person name="Grigoriev I."/>
        </authorList>
    </citation>
    <scope>NUCLEOTIDE SEQUENCE</scope>
    <source>
        <strain evidence="2 4">CBS 304.34</strain>
    </source>
</reference>
<feature type="chain" id="PRO_5044629214" evidence="1">
    <location>
        <begin position="19"/>
        <end position="105"/>
    </location>
</feature>
<keyword evidence="3" id="KW-1185">Reference proteome</keyword>
<reference evidence="4" key="3">
    <citation type="submission" date="2025-04" db="UniProtKB">
        <authorList>
            <consortium name="RefSeq"/>
        </authorList>
    </citation>
    <scope>IDENTIFICATION</scope>
    <source>
        <strain evidence="4">CBS 304.34</strain>
    </source>
</reference>
<proteinExistence type="predicted"/>
<feature type="signal peptide" evidence="1">
    <location>
        <begin position="1"/>
        <end position="18"/>
    </location>
</feature>
<evidence type="ECO:0000256" key="1">
    <source>
        <dbReference type="SAM" id="SignalP"/>
    </source>
</evidence>
<accession>A0A6A6YN73</accession>
<keyword evidence="1" id="KW-0732">Signal</keyword>
<dbReference type="EMBL" id="MU003700">
    <property type="protein sequence ID" value="KAF2810191.1"/>
    <property type="molecule type" value="Genomic_DNA"/>
</dbReference>
<evidence type="ECO:0000313" key="4">
    <source>
        <dbReference type="RefSeq" id="XP_033577155.1"/>
    </source>
</evidence>
<name>A0A6A6YN73_9PEZI</name>
<gene>
    <name evidence="2 4" type="ORF">BDZ99DRAFT_386959</name>
</gene>